<comment type="caution">
    <text evidence="7">The sequence shown here is derived from an EMBL/GenBank/DDBJ whole genome shotgun (WGS) entry which is preliminary data.</text>
</comment>
<feature type="domain" description="SH3b" evidence="5">
    <location>
        <begin position="140"/>
        <end position="203"/>
    </location>
</feature>
<dbReference type="PANTHER" id="PTHR47053:SF1">
    <property type="entry name" value="MUREIN DD-ENDOPEPTIDASE MEPH-RELATED"/>
    <property type="match status" value="1"/>
</dbReference>
<keyword evidence="2" id="KW-0645">Protease</keyword>
<dbReference type="InterPro" id="IPR000064">
    <property type="entry name" value="NLP_P60_dom"/>
</dbReference>
<proteinExistence type="inferred from homology"/>
<dbReference type="InterPro" id="IPR051202">
    <property type="entry name" value="Peptidase_C40"/>
</dbReference>
<feature type="domain" description="NlpC/P60" evidence="6">
    <location>
        <begin position="400"/>
        <end position="526"/>
    </location>
</feature>
<organism evidence="7 8">
    <name type="scientific">Kouleothrix aurantiaca</name>
    <dbReference type="NCBI Taxonomy" id="186479"/>
    <lineage>
        <taxon>Bacteria</taxon>
        <taxon>Bacillati</taxon>
        <taxon>Chloroflexota</taxon>
        <taxon>Chloroflexia</taxon>
        <taxon>Chloroflexales</taxon>
        <taxon>Roseiflexineae</taxon>
        <taxon>Roseiflexaceae</taxon>
        <taxon>Kouleothrix</taxon>
    </lineage>
</organism>
<dbReference type="Gene3D" id="2.30.30.40">
    <property type="entry name" value="SH3 Domains"/>
    <property type="match status" value="3"/>
</dbReference>
<dbReference type="GO" id="GO:0006508">
    <property type="term" value="P:proteolysis"/>
    <property type="evidence" value="ECO:0007669"/>
    <property type="project" value="UniProtKB-KW"/>
</dbReference>
<gene>
    <name evidence="7" type="ORF">SE17_00245</name>
</gene>
<keyword evidence="4" id="KW-0788">Thiol protease</keyword>
<dbReference type="SMART" id="SM00287">
    <property type="entry name" value="SH3b"/>
    <property type="match status" value="3"/>
</dbReference>
<dbReference type="SUPFAM" id="SSF54001">
    <property type="entry name" value="Cysteine proteinases"/>
    <property type="match status" value="1"/>
</dbReference>
<name>A0A0N8PTA8_9CHLR</name>
<dbReference type="EMBL" id="LJCR01000002">
    <property type="protein sequence ID" value="KPV55005.1"/>
    <property type="molecule type" value="Genomic_DNA"/>
</dbReference>
<evidence type="ECO:0000256" key="2">
    <source>
        <dbReference type="ARBA" id="ARBA00022670"/>
    </source>
</evidence>
<comment type="similarity">
    <text evidence="1">Belongs to the peptidase C40 family.</text>
</comment>
<protein>
    <recommendedName>
        <fullName evidence="9">Glycoside hydrolase</fullName>
    </recommendedName>
</protein>
<keyword evidence="8" id="KW-1185">Reference proteome</keyword>
<sequence>MTDFSGSAADHDTHALTARALRQRQRYTRSVQRSQTLTTTIAKYAHAFPGALPARYVMHALVALFVPLAILASQIPLAIPLAQPQANASDGSTGDFVAPIAPLSLDANTDSDAPAPDSAFAEIDALPIASLRPELLKDQPIDATVVADLANVRGGPGTDYDKVGTLPAGTPLLLLAQYNGWYQARRDDGSTIWVAAELLDLDAAVADFLPDATNIPAPPPPKIGLVAEEGLNLRDGPGTGYIGMTKLPSGAQLDLLARYNDWFQVQTEDGKAGWVLAQYLSIGPGVVDRVETVTTVPDLNPALVGLVSEANVNLRGGPGVAYDKLGALGHNTQLDLLGRYQDWFKVRTPRGTVGWVSNELLNVNDYVMRRVPAVREIPALARPKPASRPQTQSRLAPAPAATAGSVVEFAMQFVGSRYVWGGASPKGFDCSGFTQYVYKQYGLNLPHSSAGQYSTAYGTTISNPDDLRSGDIVFFVNTYKRGISHVGIYVGGGNVVQALSPKQGVGVANLNGGYWAQHYYGGIRPSR</sequence>
<dbReference type="PANTHER" id="PTHR47053">
    <property type="entry name" value="MUREIN DD-ENDOPEPTIDASE MEPH-RELATED"/>
    <property type="match status" value="1"/>
</dbReference>
<evidence type="ECO:0000313" key="7">
    <source>
        <dbReference type="EMBL" id="KPV55005.1"/>
    </source>
</evidence>
<dbReference type="PROSITE" id="PS51781">
    <property type="entry name" value="SH3B"/>
    <property type="match status" value="2"/>
</dbReference>
<keyword evidence="3" id="KW-0378">Hydrolase</keyword>
<accession>A0A0N8PTA8</accession>
<evidence type="ECO:0000259" key="5">
    <source>
        <dbReference type="PROSITE" id="PS51781"/>
    </source>
</evidence>
<reference evidence="7 8" key="1">
    <citation type="submission" date="2015-09" db="EMBL/GenBank/DDBJ databases">
        <title>Draft genome sequence of Kouleothrix aurantiaca JCM 19913.</title>
        <authorList>
            <person name="Hemp J."/>
        </authorList>
    </citation>
    <scope>NUCLEOTIDE SEQUENCE [LARGE SCALE GENOMIC DNA]</scope>
    <source>
        <strain evidence="7 8">COM-B</strain>
    </source>
</reference>
<feature type="domain" description="SH3b" evidence="5">
    <location>
        <begin position="221"/>
        <end position="284"/>
    </location>
</feature>
<evidence type="ECO:0008006" key="9">
    <source>
        <dbReference type="Google" id="ProtNLM"/>
    </source>
</evidence>
<evidence type="ECO:0000256" key="4">
    <source>
        <dbReference type="ARBA" id="ARBA00022807"/>
    </source>
</evidence>
<evidence type="ECO:0000259" key="6">
    <source>
        <dbReference type="PROSITE" id="PS51935"/>
    </source>
</evidence>
<dbReference type="GO" id="GO:0008234">
    <property type="term" value="F:cysteine-type peptidase activity"/>
    <property type="evidence" value="ECO:0007669"/>
    <property type="project" value="UniProtKB-KW"/>
</dbReference>
<dbReference type="Pfam" id="PF08239">
    <property type="entry name" value="SH3_3"/>
    <property type="match status" value="3"/>
</dbReference>
<dbReference type="Pfam" id="PF00877">
    <property type="entry name" value="NLPC_P60"/>
    <property type="match status" value="1"/>
</dbReference>
<dbReference type="InterPro" id="IPR003646">
    <property type="entry name" value="SH3-like_bac-type"/>
</dbReference>
<dbReference type="PROSITE" id="PS51935">
    <property type="entry name" value="NLPC_P60"/>
    <property type="match status" value="1"/>
</dbReference>
<evidence type="ECO:0000256" key="1">
    <source>
        <dbReference type="ARBA" id="ARBA00007074"/>
    </source>
</evidence>
<dbReference type="Gene3D" id="3.90.1720.10">
    <property type="entry name" value="endopeptidase domain like (from Nostoc punctiforme)"/>
    <property type="match status" value="1"/>
</dbReference>
<evidence type="ECO:0000256" key="3">
    <source>
        <dbReference type="ARBA" id="ARBA00022801"/>
    </source>
</evidence>
<dbReference type="InterPro" id="IPR038765">
    <property type="entry name" value="Papain-like_cys_pep_sf"/>
</dbReference>
<dbReference type="AlphaFoldDB" id="A0A0N8PTA8"/>
<evidence type="ECO:0000313" key="8">
    <source>
        <dbReference type="Proteomes" id="UP000050509"/>
    </source>
</evidence>
<dbReference type="Proteomes" id="UP000050509">
    <property type="component" value="Unassembled WGS sequence"/>
</dbReference>